<sequence length="94" mass="10104">TISSIPYGTFAGCVSLKKIDIPSSVKTIEKEAFSMTGFTEFIVPDSVTTIGYQVFSDCENLVKVTIPKSVTTIGKAIFEGCSDDVTIYGEKGSY</sequence>
<evidence type="ECO:0000313" key="1">
    <source>
        <dbReference type="EMBL" id="ETJ41147.1"/>
    </source>
</evidence>
<dbReference type="Pfam" id="PF13306">
    <property type="entry name" value="LRR_5"/>
    <property type="match status" value="1"/>
</dbReference>
<dbReference type="InterPro" id="IPR032675">
    <property type="entry name" value="LRR_dom_sf"/>
</dbReference>
<feature type="non-terminal residue" evidence="1">
    <location>
        <position position="94"/>
    </location>
</feature>
<dbReference type="Gene3D" id="3.80.10.10">
    <property type="entry name" value="Ribonuclease Inhibitor"/>
    <property type="match status" value="1"/>
</dbReference>
<dbReference type="EMBL" id="AZMM01004926">
    <property type="protein sequence ID" value="ETJ41147.1"/>
    <property type="molecule type" value="Genomic_DNA"/>
</dbReference>
<evidence type="ECO:0008006" key="2">
    <source>
        <dbReference type="Google" id="ProtNLM"/>
    </source>
</evidence>
<dbReference type="PANTHER" id="PTHR45661:SF3">
    <property type="entry name" value="IG-LIKE DOMAIN-CONTAINING PROTEIN"/>
    <property type="match status" value="1"/>
</dbReference>
<protein>
    <recommendedName>
        <fullName evidence="2">Cell surface protein</fullName>
    </recommendedName>
</protein>
<reference evidence="1" key="1">
    <citation type="submission" date="2013-12" db="EMBL/GenBank/DDBJ databases">
        <title>A Varibaculum cambriense genome reconstructed from a premature infant gut community with otherwise low bacterial novelty that shifts toward anaerobic metabolism during the third week of life.</title>
        <authorList>
            <person name="Brown C.T."/>
            <person name="Sharon I."/>
            <person name="Thomas B.C."/>
            <person name="Castelle C.J."/>
            <person name="Morowitz M.J."/>
            <person name="Banfield J.F."/>
        </authorList>
    </citation>
    <scope>NUCLEOTIDE SEQUENCE</scope>
</reference>
<organism evidence="1">
    <name type="scientific">human gut metagenome</name>
    <dbReference type="NCBI Taxonomy" id="408170"/>
    <lineage>
        <taxon>unclassified sequences</taxon>
        <taxon>metagenomes</taxon>
        <taxon>organismal metagenomes</taxon>
    </lineage>
</organism>
<comment type="caution">
    <text evidence="1">The sequence shown here is derived from an EMBL/GenBank/DDBJ whole genome shotgun (WGS) entry which is preliminary data.</text>
</comment>
<proteinExistence type="predicted"/>
<dbReference type="AlphaFoldDB" id="W1YF70"/>
<accession>W1YF70</accession>
<feature type="non-terminal residue" evidence="1">
    <location>
        <position position="1"/>
    </location>
</feature>
<gene>
    <name evidence="1" type="ORF">Q604_UNBC04926G0001</name>
</gene>
<name>W1YF70_9ZZZZ</name>
<dbReference type="InterPro" id="IPR026906">
    <property type="entry name" value="LRR_5"/>
</dbReference>
<dbReference type="SUPFAM" id="SSF52058">
    <property type="entry name" value="L domain-like"/>
    <property type="match status" value="1"/>
</dbReference>
<dbReference type="PANTHER" id="PTHR45661">
    <property type="entry name" value="SURFACE ANTIGEN"/>
    <property type="match status" value="1"/>
</dbReference>
<dbReference type="InterPro" id="IPR053139">
    <property type="entry name" value="Surface_bspA-like"/>
</dbReference>